<gene>
    <name evidence="1" type="ORF">O0554_04445</name>
</gene>
<protein>
    <recommendedName>
        <fullName evidence="3">DUF2642 domain-containing protein</fullName>
    </recommendedName>
</protein>
<dbReference type="RefSeq" id="WP_104148758.1">
    <property type="nucleotide sequence ID" value="NZ_JANSGW010000005.1"/>
</dbReference>
<evidence type="ECO:0000313" key="2">
    <source>
        <dbReference type="Proteomes" id="UP001077662"/>
    </source>
</evidence>
<proteinExistence type="predicted"/>
<dbReference type="AlphaFoldDB" id="A0AAP3GCG5"/>
<dbReference type="EMBL" id="JAPTNE010000005">
    <property type="protein sequence ID" value="MCZ0806174.1"/>
    <property type="molecule type" value="Genomic_DNA"/>
</dbReference>
<evidence type="ECO:0000313" key="1">
    <source>
        <dbReference type="EMBL" id="MCZ0806174.1"/>
    </source>
</evidence>
<organism evidence="1 2">
    <name type="scientific">Brevibacillus laterosporus</name>
    <name type="common">Bacillus laterosporus</name>
    <dbReference type="NCBI Taxonomy" id="1465"/>
    <lineage>
        <taxon>Bacteria</taxon>
        <taxon>Bacillati</taxon>
        <taxon>Bacillota</taxon>
        <taxon>Bacilli</taxon>
        <taxon>Bacillales</taxon>
        <taxon>Paenibacillaceae</taxon>
        <taxon>Brevibacillus</taxon>
    </lineage>
</organism>
<evidence type="ECO:0008006" key="3">
    <source>
        <dbReference type="Google" id="ProtNLM"/>
    </source>
</evidence>
<dbReference type="Proteomes" id="UP001077662">
    <property type="component" value="Unassembled WGS sequence"/>
</dbReference>
<accession>A0AAP3GCG5</accession>
<sequence>MLRKELEDYVGFEVQVHVLQRIINGILRDVTNATVTVRTLDGPGYDEYVDVEVPILNISYVTIL</sequence>
<reference evidence="1" key="1">
    <citation type="submission" date="2022-09" db="EMBL/GenBank/DDBJ databases">
        <title>Genome analysis and characterization of larvicidal activity of Brevibacillus strains.</title>
        <authorList>
            <person name="Patrusheva E.V."/>
            <person name="Izotova A.O."/>
            <person name="Toshchakov S.V."/>
            <person name="Sineoky S.P."/>
        </authorList>
    </citation>
    <scope>NUCLEOTIDE SEQUENCE</scope>
    <source>
        <strain evidence="1">VKPM_B-13247</strain>
    </source>
</reference>
<comment type="caution">
    <text evidence="1">The sequence shown here is derived from an EMBL/GenBank/DDBJ whole genome shotgun (WGS) entry which is preliminary data.</text>
</comment>
<name>A0AAP3GCG5_BRELA</name>